<keyword evidence="2" id="KW-1185">Reference proteome</keyword>
<dbReference type="RefSeq" id="YP_001427045.1">
    <property type="nucleotide sequence ID" value="NC_008724.1"/>
</dbReference>
<dbReference type="EMBL" id="EF101928">
    <property type="protein sequence ID" value="ABT16698.1"/>
    <property type="molecule type" value="Genomic_DNA"/>
</dbReference>
<dbReference type="Proteomes" id="UP000202420">
    <property type="component" value="Segment"/>
</dbReference>
<proteinExistence type="predicted"/>
<dbReference type="GeneID" id="5470379"/>
<organism evidence="1 2">
    <name type="scientific">Chlorovirus heliozoae</name>
    <dbReference type="NCBI Taxonomy" id="322019"/>
    <lineage>
        <taxon>Viruses</taxon>
        <taxon>Varidnaviria</taxon>
        <taxon>Bamfordvirae</taxon>
        <taxon>Nucleocytoviricota</taxon>
        <taxon>Megaviricetes</taxon>
        <taxon>Algavirales</taxon>
        <taxon>Phycodnaviridae</taxon>
        <taxon>Chlorovirus</taxon>
    </lineage>
</organism>
<dbReference type="KEGG" id="vg:5470379"/>
<reference evidence="1 2" key="1">
    <citation type="submission" date="2006-09" db="EMBL/GenBank/DDBJ databases">
        <title>Sequence and annotation of the 288-kb ATCV-1 virus that infects an endosymbiotic Chlorella strain of the heliozoon Acanthocystis turfacea.</title>
        <authorList>
            <person name="Fitzgerald L.A."/>
            <person name="Graves M.V."/>
            <person name="Li X."/>
            <person name="Pfitzner A.J.P."/>
            <person name="Hartigan J."/>
            <person name="Van Etten J.L."/>
        </authorList>
    </citation>
    <scope>NUCLEOTIDE SEQUENCE [LARGE SCALE GENOMIC DNA]</scope>
    <source>
        <strain evidence="1 2">ATCV-1</strain>
    </source>
</reference>
<evidence type="ECO:0000313" key="1">
    <source>
        <dbReference type="EMBL" id="ABT16698.1"/>
    </source>
</evidence>
<accession>A7K9H4</accession>
<name>A7K9H4_9PHYC</name>
<evidence type="ECO:0000313" key="2">
    <source>
        <dbReference type="Proteomes" id="UP000202420"/>
    </source>
</evidence>
<sequence>MTMCSLHTSKCTFVPLWMKFPQPCASRTGCENFRSVKYSAKVPFLPKVSYTNARTATACSPSATRV</sequence>
<gene>
    <name evidence="1" type="primary">Z564L</name>
    <name evidence="1" type="ORF">ATCV1_Z564L</name>
</gene>
<protein>
    <submittedName>
        <fullName evidence="1">Uncharacterized protein Z564L</fullName>
    </submittedName>
</protein>